<dbReference type="GO" id="GO:0042884">
    <property type="term" value="P:microcin transport"/>
    <property type="evidence" value="ECO:0007669"/>
    <property type="project" value="TreeGrafter"/>
</dbReference>
<gene>
    <name evidence="11" type="ORF">SAMN05444417_1622</name>
</gene>
<feature type="transmembrane region" description="Helical" evidence="8">
    <location>
        <begin position="344"/>
        <end position="371"/>
    </location>
</feature>
<evidence type="ECO:0000256" key="6">
    <source>
        <dbReference type="ARBA" id="ARBA00022989"/>
    </source>
</evidence>
<dbReference type="SUPFAM" id="SSF161098">
    <property type="entry name" value="MetI-like"/>
    <property type="match status" value="1"/>
</dbReference>
<keyword evidence="5 8" id="KW-0812">Transmembrane</keyword>
<dbReference type="PROSITE" id="PS50928">
    <property type="entry name" value="ABC_TM1"/>
    <property type="match status" value="1"/>
</dbReference>
<evidence type="ECO:0000256" key="2">
    <source>
        <dbReference type="ARBA" id="ARBA00022448"/>
    </source>
</evidence>
<keyword evidence="7 8" id="KW-0472">Membrane</keyword>
<dbReference type="Pfam" id="PF12911">
    <property type="entry name" value="OppC_N"/>
    <property type="match status" value="1"/>
</dbReference>
<dbReference type="CDD" id="cd06261">
    <property type="entry name" value="TM_PBP2"/>
    <property type="match status" value="1"/>
</dbReference>
<feature type="region of interest" description="Disordered" evidence="9">
    <location>
        <begin position="426"/>
        <end position="449"/>
    </location>
</feature>
<feature type="compositionally biased region" description="Low complexity" evidence="9">
    <location>
        <begin position="10"/>
        <end position="23"/>
    </location>
</feature>
<dbReference type="EMBL" id="FQYO01000003">
    <property type="protein sequence ID" value="SHI77201.1"/>
    <property type="molecule type" value="Genomic_DNA"/>
</dbReference>
<feature type="transmembrane region" description="Helical" evidence="8">
    <location>
        <begin position="56"/>
        <end position="77"/>
    </location>
</feature>
<evidence type="ECO:0000256" key="7">
    <source>
        <dbReference type="ARBA" id="ARBA00023136"/>
    </source>
</evidence>
<evidence type="ECO:0000256" key="9">
    <source>
        <dbReference type="SAM" id="MobiDB-lite"/>
    </source>
</evidence>
<dbReference type="RefSeq" id="WP_083601268.1">
    <property type="nucleotide sequence ID" value="NZ_FQYO01000003.1"/>
</dbReference>
<organism evidence="11 12">
    <name type="scientific">Wenxinia saemankumensis</name>
    <dbReference type="NCBI Taxonomy" id="1447782"/>
    <lineage>
        <taxon>Bacteria</taxon>
        <taxon>Pseudomonadati</taxon>
        <taxon>Pseudomonadota</taxon>
        <taxon>Alphaproteobacteria</taxon>
        <taxon>Rhodobacterales</taxon>
        <taxon>Roseobacteraceae</taxon>
        <taxon>Wenxinia</taxon>
    </lineage>
</organism>
<keyword evidence="12" id="KW-1185">Reference proteome</keyword>
<dbReference type="GO" id="GO:0055085">
    <property type="term" value="P:transmembrane transport"/>
    <property type="evidence" value="ECO:0007669"/>
    <property type="project" value="InterPro"/>
</dbReference>
<dbReference type="Gene3D" id="1.10.3720.10">
    <property type="entry name" value="MetI-like"/>
    <property type="match status" value="1"/>
</dbReference>
<evidence type="ECO:0000256" key="3">
    <source>
        <dbReference type="ARBA" id="ARBA00022475"/>
    </source>
</evidence>
<feature type="compositionally biased region" description="Basic and acidic residues" evidence="9">
    <location>
        <begin position="437"/>
        <end position="449"/>
    </location>
</feature>
<feature type="transmembrane region" description="Helical" evidence="8">
    <location>
        <begin position="273"/>
        <end position="306"/>
    </location>
</feature>
<feature type="transmembrane region" description="Helical" evidence="8">
    <location>
        <begin position="229"/>
        <end position="253"/>
    </location>
</feature>
<reference evidence="11 12" key="1">
    <citation type="submission" date="2016-11" db="EMBL/GenBank/DDBJ databases">
        <authorList>
            <person name="Jaros S."/>
            <person name="Januszkiewicz K."/>
            <person name="Wedrychowicz H."/>
        </authorList>
    </citation>
    <scope>NUCLEOTIDE SEQUENCE [LARGE SCALE GENOMIC DNA]</scope>
    <source>
        <strain evidence="11 12">DSM 100565</strain>
    </source>
</reference>
<dbReference type="PANTHER" id="PTHR30325">
    <property type="entry name" value="MEMBRANE COMPONENT OF ABC TRANSPORTER"/>
    <property type="match status" value="1"/>
</dbReference>
<evidence type="ECO:0000313" key="11">
    <source>
        <dbReference type="EMBL" id="SHI77201.1"/>
    </source>
</evidence>
<dbReference type="FunFam" id="1.10.3720.10:FF:000005">
    <property type="entry name" value="Microcin C ABC transporter permease"/>
    <property type="match status" value="1"/>
</dbReference>
<comment type="similarity">
    <text evidence="8">Belongs to the binding-protein-dependent transport system permease family.</text>
</comment>
<dbReference type="PANTHER" id="PTHR30325:SF0">
    <property type="entry name" value="INNER MEMBRANE ABC TRANSPORTER PERMEASE PROTEIN YEJE"/>
    <property type="match status" value="1"/>
</dbReference>
<dbReference type="InterPro" id="IPR000515">
    <property type="entry name" value="MetI-like"/>
</dbReference>
<dbReference type="OrthoDB" id="9766870at2"/>
<evidence type="ECO:0000256" key="4">
    <source>
        <dbReference type="ARBA" id="ARBA00022519"/>
    </source>
</evidence>
<dbReference type="InterPro" id="IPR035906">
    <property type="entry name" value="MetI-like_sf"/>
</dbReference>
<dbReference type="GO" id="GO:0005886">
    <property type="term" value="C:plasma membrane"/>
    <property type="evidence" value="ECO:0007669"/>
    <property type="project" value="UniProtKB-SubCell"/>
</dbReference>
<keyword evidence="6 8" id="KW-1133">Transmembrane helix</keyword>
<feature type="transmembrane region" description="Helical" evidence="8">
    <location>
        <begin position="391"/>
        <end position="413"/>
    </location>
</feature>
<evidence type="ECO:0000313" key="12">
    <source>
        <dbReference type="Proteomes" id="UP000184292"/>
    </source>
</evidence>
<evidence type="ECO:0000256" key="8">
    <source>
        <dbReference type="RuleBase" id="RU363032"/>
    </source>
</evidence>
<dbReference type="Pfam" id="PF00528">
    <property type="entry name" value="BPD_transp_1"/>
    <property type="match status" value="1"/>
</dbReference>
<dbReference type="STRING" id="1447782.SAMN05444417_1622"/>
<feature type="region of interest" description="Disordered" evidence="9">
    <location>
        <begin position="1"/>
        <end position="35"/>
    </location>
</feature>
<evidence type="ECO:0000259" key="10">
    <source>
        <dbReference type="PROSITE" id="PS50928"/>
    </source>
</evidence>
<sequence length="449" mass="49138">MSDPRINEGASSAPHPGAAADPSTTLTPVGAPAGRKARLSPLNQRRWRNFKRNRRALWSAVIFGLLFGLSLFSEFLANDKPILVSYRGELRMPIFSFYSERDFGGDFPTEAAYGDPEVQCLIVTGGVEDCFDTPGEILARVNNGFDLQMEGFERGWMLWPPIPYSYDTIVDRPGVAPAPPNVIGYYEGEDGETSFGLLPPGQRGSNLLGTDDTKRDVLARVIYGFRLSILFALMVTVASSVIGVVAGAVQGYFGGWTDLIFQRFIEIWTGTPSLYVIIILFAILGRSFWLLVFLTVLFGWPALVGVVRAEFLRARNFEYVRAAKALGVSDRTIMFRHMLPNAMVATVTMLPFLVTGAIGTLASLDFLGFGLPSSAPSLGEMTLQAKQNLQAPWLGFTAFFTFAIMLSLLVFVFEGIRDAFDPRKTFSGGPSAAEAEAGEREIEAEGRTA</sequence>
<keyword evidence="4" id="KW-0997">Cell inner membrane</keyword>
<evidence type="ECO:0000256" key="5">
    <source>
        <dbReference type="ARBA" id="ARBA00022692"/>
    </source>
</evidence>
<proteinExistence type="inferred from homology"/>
<protein>
    <submittedName>
        <fullName evidence="11">Microcin C transport system permease protein</fullName>
    </submittedName>
</protein>
<evidence type="ECO:0000256" key="1">
    <source>
        <dbReference type="ARBA" id="ARBA00004429"/>
    </source>
</evidence>
<dbReference type="Proteomes" id="UP000184292">
    <property type="component" value="Unassembled WGS sequence"/>
</dbReference>
<dbReference type="AlphaFoldDB" id="A0A1M6DVE9"/>
<comment type="subcellular location">
    <subcellularLocation>
        <location evidence="1">Cell inner membrane</location>
        <topology evidence="1">Multi-pass membrane protein</topology>
    </subcellularLocation>
    <subcellularLocation>
        <location evidence="8">Cell membrane</location>
        <topology evidence="8">Multi-pass membrane protein</topology>
    </subcellularLocation>
</comment>
<accession>A0A1M6DVE9</accession>
<feature type="domain" description="ABC transmembrane type-1" evidence="10">
    <location>
        <begin position="225"/>
        <end position="417"/>
    </location>
</feature>
<name>A0A1M6DVE9_9RHOB</name>
<keyword evidence="2 8" id="KW-0813">Transport</keyword>
<keyword evidence="3" id="KW-1003">Cell membrane</keyword>
<dbReference type="InterPro" id="IPR025966">
    <property type="entry name" value="OppC_N"/>
</dbReference>